<dbReference type="RefSeq" id="XP_039145350.1">
    <property type="nucleotide sequence ID" value="XM_039289416.1"/>
</dbReference>
<dbReference type="GeneID" id="120282577"/>
<feature type="compositionally biased region" description="Pro residues" evidence="1">
    <location>
        <begin position="88"/>
        <end position="123"/>
    </location>
</feature>
<name>A0AB40CZA3_DIOCR</name>
<gene>
    <name evidence="3" type="primary">LOC120282577</name>
</gene>
<organism evidence="2 3">
    <name type="scientific">Dioscorea cayennensis subsp. rotundata</name>
    <name type="common">White Guinea yam</name>
    <name type="synonym">Dioscorea rotundata</name>
    <dbReference type="NCBI Taxonomy" id="55577"/>
    <lineage>
        <taxon>Eukaryota</taxon>
        <taxon>Viridiplantae</taxon>
        <taxon>Streptophyta</taxon>
        <taxon>Embryophyta</taxon>
        <taxon>Tracheophyta</taxon>
        <taxon>Spermatophyta</taxon>
        <taxon>Magnoliopsida</taxon>
        <taxon>Liliopsida</taxon>
        <taxon>Dioscoreales</taxon>
        <taxon>Dioscoreaceae</taxon>
        <taxon>Dioscorea</taxon>
    </lineage>
</organism>
<dbReference type="Proteomes" id="UP001515500">
    <property type="component" value="Chromosome 18"/>
</dbReference>
<proteinExistence type="predicted"/>
<reference evidence="3" key="1">
    <citation type="submission" date="2025-08" db="UniProtKB">
        <authorList>
            <consortium name="RefSeq"/>
        </authorList>
    </citation>
    <scope>IDENTIFICATION</scope>
</reference>
<evidence type="ECO:0000256" key="1">
    <source>
        <dbReference type="SAM" id="MobiDB-lite"/>
    </source>
</evidence>
<sequence>MDVQAALQHHEDIIEHLEQLVEHILAVLNTEQGQRPDLQVNVQHIMQRLGLITDQVNLQAEQTAALNNTVQVLRADVDALLAVVFIGPPPLPEGPPPLTPPPPPGSPPEAGSPPQTPPGPAPPMLNGGPGLSMEHC</sequence>
<keyword evidence="2" id="KW-1185">Reference proteome</keyword>
<evidence type="ECO:0000313" key="2">
    <source>
        <dbReference type="Proteomes" id="UP001515500"/>
    </source>
</evidence>
<feature type="region of interest" description="Disordered" evidence="1">
    <location>
        <begin position="88"/>
        <end position="136"/>
    </location>
</feature>
<accession>A0AB40CZA3</accession>
<evidence type="ECO:0000313" key="3">
    <source>
        <dbReference type="RefSeq" id="XP_039145350.1"/>
    </source>
</evidence>
<dbReference type="AlphaFoldDB" id="A0AB40CZA3"/>
<protein>
    <submittedName>
        <fullName evidence="3">Formin-A-like isoform X1</fullName>
    </submittedName>
</protein>